<evidence type="ECO:0000256" key="1">
    <source>
        <dbReference type="SAM" id="MobiDB-lite"/>
    </source>
</evidence>
<feature type="transmembrane region" description="Helical" evidence="2">
    <location>
        <begin position="294"/>
        <end position="312"/>
    </location>
</feature>
<protein>
    <recommendedName>
        <fullName evidence="6">Oxygen tolerance protein BatD</fullName>
    </recommendedName>
</protein>
<keyword evidence="3" id="KW-0732">Signal</keyword>
<evidence type="ECO:0000256" key="2">
    <source>
        <dbReference type="SAM" id="Phobius"/>
    </source>
</evidence>
<keyword evidence="5" id="KW-1185">Reference proteome</keyword>
<evidence type="ECO:0008006" key="6">
    <source>
        <dbReference type="Google" id="ProtNLM"/>
    </source>
</evidence>
<name>A0ABU3EJ69_9RHOB</name>
<evidence type="ECO:0000313" key="4">
    <source>
        <dbReference type="EMBL" id="MDT1064283.1"/>
    </source>
</evidence>
<dbReference type="Proteomes" id="UP001251085">
    <property type="component" value="Unassembled WGS sequence"/>
</dbReference>
<feature type="region of interest" description="Disordered" evidence="1">
    <location>
        <begin position="204"/>
        <end position="229"/>
    </location>
</feature>
<dbReference type="EMBL" id="JAVRQI010000020">
    <property type="protein sequence ID" value="MDT1064283.1"/>
    <property type="molecule type" value="Genomic_DNA"/>
</dbReference>
<feature type="chain" id="PRO_5045961038" description="Oxygen tolerance protein BatD" evidence="3">
    <location>
        <begin position="23"/>
        <end position="424"/>
    </location>
</feature>
<dbReference type="PANTHER" id="PTHR40940:SF1">
    <property type="entry name" value="PROTEIN BATD"/>
    <property type="match status" value="1"/>
</dbReference>
<accession>A0ABU3EJ69</accession>
<gene>
    <name evidence="4" type="ORF">RM190_20650</name>
</gene>
<evidence type="ECO:0000256" key="3">
    <source>
        <dbReference type="SAM" id="SignalP"/>
    </source>
</evidence>
<sequence>MRLPRILLAMLLLTFLAPSAFAQDAADAPQVEVTLDPTDGVTVGTPLRITLSVLTPNYLVQPPDWPDMQIADAITRTPANAARPASRRIGGQTWTVVSRIYEITAQRAADYALEPHQITLTYADPQTNQPVPATVEVPAISFTASVPKGAEGLSPFVAADALTMTQTVEGPGDDARPGSAVTRTLTIEAQGTQSMLLPALLGGDPPPGLRAYPREPELSDEPGQRGGPDIARRVESITYVAEAPGDYTLPEVRLDWWNSPAAQVESATAKGISFSIPAPPGWHPPGTPDPRLRALSWAAGIGALVLALLWLGRRPARAALVRLSRSEPVVFHRLRRQTRRGDPGAIRAALADWLDRIGATGTPAGVADALTLADREIWGPEGTRTHPSDASRRALAEALRAARHDLLHRRKAESAPALPPLNPW</sequence>
<keyword evidence="2" id="KW-1133">Transmembrane helix</keyword>
<dbReference type="InterPro" id="IPR025738">
    <property type="entry name" value="BatD"/>
</dbReference>
<keyword evidence="2" id="KW-0472">Membrane</keyword>
<organism evidence="4 5">
    <name type="scientific">Paracoccus broussonetiae</name>
    <dbReference type="NCBI Taxonomy" id="3075834"/>
    <lineage>
        <taxon>Bacteria</taxon>
        <taxon>Pseudomonadati</taxon>
        <taxon>Pseudomonadota</taxon>
        <taxon>Alphaproteobacteria</taxon>
        <taxon>Rhodobacterales</taxon>
        <taxon>Paracoccaceae</taxon>
        <taxon>Paracoccus</taxon>
    </lineage>
</organism>
<keyword evidence="2" id="KW-0812">Transmembrane</keyword>
<dbReference type="RefSeq" id="WP_311761372.1">
    <property type="nucleotide sequence ID" value="NZ_JAVRQI010000020.1"/>
</dbReference>
<comment type="caution">
    <text evidence="4">The sequence shown here is derived from an EMBL/GenBank/DDBJ whole genome shotgun (WGS) entry which is preliminary data.</text>
</comment>
<proteinExistence type="predicted"/>
<evidence type="ECO:0000313" key="5">
    <source>
        <dbReference type="Proteomes" id="UP001251085"/>
    </source>
</evidence>
<reference evidence="5" key="1">
    <citation type="submission" date="2023-07" db="EMBL/GenBank/DDBJ databases">
        <title>Characterization of two Paracoccaceae strains isolated from Phycosphere and proposal of Xinfangfangia lacusdiani sp. nov.</title>
        <authorList>
            <person name="Deng Y."/>
            <person name="Zhang Y.Q."/>
        </authorList>
    </citation>
    <scope>NUCLEOTIDE SEQUENCE [LARGE SCALE GENOMIC DNA]</scope>
    <source>
        <strain evidence="5">CPCC 101403</strain>
    </source>
</reference>
<dbReference type="PANTHER" id="PTHR40940">
    <property type="entry name" value="PROTEIN BATD-RELATED"/>
    <property type="match status" value="1"/>
</dbReference>
<feature type="signal peptide" evidence="3">
    <location>
        <begin position="1"/>
        <end position="22"/>
    </location>
</feature>